<evidence type="ECO:0000313" key="2">
    <source>
        <dbReference type="Proteomes" id="UP000694389"/>
    </source>
</evidence>
<dbReference type="Proteomes" id="UP000694389">
    <property type="component" value="Unassembled WGS sequence"/>
</dbReference>
<dbReference type="Ensembl" id="ENSDLAT00005081754.1">
    <property type="protein sequence ID" value="ENSDLAP00005066356.1"/>
    <property type="gene ID" value="ENSDLAG00005032140.1"/>
</dbReference>
<protein>
    <submittedName>
        <fullName evidence="1">Uncharacterized protein</fullName>
    </submittedName>
</protein>
<proteinExistence type="predicted"/>
<sequence length="150" mass="17206">MIEDILKKQPGGERIMNEYARTKSLTDSRRQDMVKILVAHVTNEHGTSPSRKVKEDYAKGITTLFPYLADPRSKFGYIEQDFSLMFGDATSAKFLEKWPTVYKRRVLDQSRGLTQTAELQDLFQNSESTSGVENGTLEKKADTNWRGIYF</sequence>
<evidence type="ECO:0000313" key="1">
    <source>
        <dbReference type="Ensembl" id="ENSDLAP00005066356.1"/>
    </source>
</evidence>
<dbReference type="AlphaFoldDB" id="A0A8P4G284"/>
<dbReference type="PANTHER" id="PTHR31025">
    <property type="entry name" value="SI:CH211-196P9.1-RELATED"/>
    <property type="match status" value="1"/>
</dbReference>
<accession>A0A8P4G284</accession>
<dbReference type="PANTHER" id="PTHR31025:SF29">
    <property type="entry name" value="SI:CH211-196P9.1"/>
    <property type="match status" value="1"/>
</dbReference>
<name>A0A8P4G284_DICLA</name>
<reference evidence="1" key="2">
    <citation type="submission" date="2025-09" db="UniProtKB">
        <authorList>
            <consortium name="Ensembl"/>
        </authorList>
    </citation>
    <scope>IDENTIFICATION</scope>
</reference>
<dbReference type="GeneTree" id="ENSGT00940000165263"/>
<organism evidence="1 2">
    <name type="scientific">Dicentrarchus labrax</name>
    <name type="common">European seabass</name>
    <name type="synonym">Morone labrax</name>
    <dbReference type="NCBI Taxonomy" id="13489"/>
    <lineage>
        <taxon>Eukaryota</taxon>
        <taxon>Metazoa</taxon>
        <taxon>Chordata</taxon>
        <taxon>Craniata</taxon>
        <taxon>Vertebrata</taxon>
        <taxon>Euteleostomi</taxon>
        <taxon>Actinopterygii</taxon>
        <taxon>Neopterygii</taxon>
        <taxon>Teleostei</taxon>
        <taxon>Neoteleostei</taxon>
        <taxon>Acanthomorphata</taxon>
        <taxon>Eupercaria</taxon>
        <taxon>Moronidae</taxon>
        <taxon>Dicentrarchus</taxon>
    </lineage>
</organism>
<keyword evidence="2" id="KW-1185">Reference proteome</keyword>
<reference evidence="1" key="1">
    <citation type="submission" date="2025-08" db="UniProtKB">
        <authorList>
            <consortium name="Ensembl"/>
        </authorList>
    </citation>
    <scope>IDENTIFICATION</scope>
</reference>